<comment type="caution">
    <text evidence="3">The sequence shown here is derived from an EMBL/GenBank/DDBJ whole genome shotgun (WGS) entry which is preliminary data.</text>
</comment>
<keyword evidence="4" id="KW-1185">Reference proteome</keyword>
<keyword evidence="1" id="KW-0175">Coiled coil</keyword>
<evidence type="ECO:0000256" key="1">
    <source>
        <dbReference type="SAM" id="Coils"/>
    </source>
</evidence>
<sequence length="264" mass="29024">MDENAAMQLQLGMLSLEARAAMTGSHPQVTLRAARERLENASTPAEQKALKQWVHQYETQLEAKRRHQLRQSVEADRERATQTTLRLRDISAELAEAAADAERGRISSADLRQAIQKADREAREVREMAENMHADAEQREQLKTADLADLQDKELDRFPVMRDRLPTLLGDLSGHRSDGLNEGRPTAPARSAGSGQMFAAPANINPADSMRGHADELFGSVRDALRSLESAESRERLLNGPATNVAAGLSGGLQEVMASRGQRS</sequence>
<evidence type="ECO:0000313" key="4">
    <source>
        <dbReference type="Proteomes" id="UP000306145"/>
    </source>
</evidence>
<feature type="coiled-coil region" evidence="1">
    <location>
        <begin position="108"/>
        <end position="153"/>
    </location>
</feature>
<evidence type="ECO:0000256" key="2">
    <source>
        <dbReference type="SAM" id="MobiDB-lite"/>
    </source>
</evidence>
<reference evidence="3 4" key="1">
    <citation type="submission" date="2019-06" db="EMBL/GenBank/DDBJ databases">
        <title>Micromonospora ordensis sp. nov., isolated from deep marine sediment.</title>
        <authorList>
            <person name="Veyisoglu A."/>
            <person name="Carro L."/>
            <person name="Klenk H.-P."/>
            <person name="Sahin N."/>
        </authorList>
    </citation>
    <scope>NUCLEOTIDE SEQUENCE [LARGE SCALE GENOMIC DNA]</scope>
    <source>
        <strain evidence="3 4">S2509</strain>
    </source>
</reference>
<dbReference type="RefSeq" id="WP_139587041.1">
    <property type="nucleotide sequence ID" value="NZ_VDFY01000230.1"/>
</dbReference>
<evidence type="ECO:0000313" key="3">
    <source>
        <dbReference type="EMBL" id="TNH23968.1"/>
    </source>
</evidence>
<proteinExistence type="predicted"/>
<protein>
    <submittedName>
        <fullName evidence="3">Uncharacterized protein</fullName>
    </submittedName>
</protein>
<dbReference type="AlphaFoldDB" id="A0A5C4QDF8"/>
<name>A0A5C4QDF8_9ACTN</name>
<dbReference type="EMBL" id="VDFY01000230">
    <property type="protein sequence ID" value="TNH23968.1"/>
    <property type="molecule type" value="Genomic_DNA"/>
</dbReference>
<feature type="region of interest" description="Disordered" evidence="2">
    <location>
        <begin position="169"/>
        <end position="194"/>
    </location>
</feature>
<accession>A0A5C4QDF8</accession>
<organism evidence="3 4">
    <name type="scientific">Micromonospora orduensis</name>
    <dbReference type="NCBI Taxonomy" id="1420891"/>
    <lineage>
        <taxon>Bacteria</taxon>
        <taxon>Bacillati</taxon>
        <taxon>Actinomycetota</taxon>
        <taxon>Actinomycetes</taxon>
        <taxon>Micromonosporales</taxon>
        <taxon>Micromonosporaceae</taxon>
        <taxon>Micromonospora</taxon>
    </lineage>
</organism>
<dbReference type="Proteomes" id="UP000306145">
    <property type="component" value="Unassembled WGS sequence"/>
</dbReference>
<gene>
    <name evidence="3" type="ORF">FHG89_26010</name>
</gene>